<dbReference type="SUPFAM" id="SSF56796">
    <property type="entry name" value="Dehydroquinate synthase-like"/>
    <property type="match status" value="1"/>
</dbReference>
<dbReference type="CDD" id="cd08189">
    <property type="entry name" value="Fe-ADH-like"/>
    <property type="match status" value="1"/>
</dbReference>
<keyword evidence="3" id="KW-0520">NAD</keyword>
<dbReference type="PANTHER" id="PTHR11496">
    <property type="entry name" value="ALCOHOL DEHYDROGENASE"/>
    <property type="match status" value="1"/>
</dbReference>
<dbReference type="InterPro" id="IPR056798">
    <property type="entry name" value="ADH_Fe_C"/>
</dbReference>
<dbReference type="EMBL" id="MPJW01000146">
    <property type="protein sequence ID" value="OLU38911.1"/>
    <property type="molecule type" value="Genomic_DNA"/>
</dbReference>
<name>A0A1U7NFD1_9FIRM</name>
<dbReference type="Gene3D" id="3.40.50.1970">
    <property type="match status" value="1"/>
</dbReference>
<dbReference type="FunFam" id="3.40.50.1970:FF:000003">
    <property type="entry name" value="Alcohol dehydrogenase, iron-containing"/>
    <property type="match status" value="1"/>
</dbReference>
<accession>A0A1U7NFD1</accession>
<dbReference type="Proteomes" id="UP000186341">
    <property type="component" value="Unassembled WGS sequence"/>
</dbReference>
<evidence type="ECO:0000256" key="3">
    <source>
        <dbReference type="ARBA" id="ARBA00023027"/>
    </source>
</evidence>
<evidence type="ECO:0000313" key="7">
    <source>
        <dbReference type="Proteomes" id="UP000186341"/>
    </source>
</evidence>
<dbReference type="Gene3D" id="1.20.1090.10">
    <property type="entry name" value="Dehydroquinate synthase-like - alpha domain"/>
    <property type="match status" value="1"/>
</dbReference>
<dbReference type="AlphaFoldDB" id="A0A1U7NFD1"/>
<reference evidence="6 7" key="1">
    <citation type="submission" date="2016-11" db="EMBL/GenBank/DDBJ databases">
        <title>Description of two novel members of the family Erysipelotrichaceae: Ileibacterium lipovorans gen. nov., sp. nov. and Dubosiella newyorkensis, gen. nov., sp. nov.</title>
        <authorList>
            <person name="Cox L.M."/>
            <person name="Sohn J."/>
            <person name="Tyrrell K.L."/>
            <person name="Citron D.M."/>
            <person name="Lawson P.A."/>
            <person name="Patel N.B."/>
            <person name="Iizumi T."/>
            <person name="Perez-Perez G.I."/>
            <person name="Goldstein E.J."/>
            <person name="Blaser M.J."/>
        </authorList>
    </citation>
    <scope>NUCLEOTIDE SEQUENCE [LARGE SCALE GENOMIC DNA]</scope>
    <source>
        <strain evidence="6 7">NYU-BL-A3</strain>
    </source>
</reference>
<dbReference type="GO" id="GO:0046872">
    <property type="term" value="F:metal ion binding"/>
    <property type="evidence" value="ECO:0007669"/>
    <property type="project" value="InterPro"/>
</dbReference>
<sequence>MPLTEKIFCRTFQKGLFLSLPFLPYRDPEILQSIDSVAIHLQRFNLKKVLLIADPALVQGTVFKEIIKTLHHGQIDFVLFDEVHPNPTTASVHQAAALYRKNNCQATIAYGGGSAIDLAKACGAAIAKPDKTLSSMAGILKVLKKTPHLIAIPTTCGTGSEATLAAVLVDETTHHKFAISDFPLIPDAAVLDARCIHELPPFLVATTGMDALCHAVEAYIGQSVTKETGNWALEAVRLIFSSLDACVKHESEQAERNMLMASHLAGKAFTRSYVGYIHALSHALSGQYNLPHGKTNAILMPIVLREYGNAIYPALSQLAKAAELQEYPMESQKDLALKFIDAIEKMNERYGIPCGIAEIDLKDIKVLAHHAAKEANPLYPVPVLFSESRLREIYLKSIL</sequence>
<dbReference type="PROSITE" id="PS00060">
    <property type="entry name" value="ADH_IRON_2"/>
    <property type="match status" value="1"/>
</dbReference>
<feature type="domain" description="Alcohol dehydrogenase iron-type/glycerol dehydrogenase GldA" evidence="4">
    <location>
        <begin position="33"/>
        <end position="192"/>
    </location>
</feature>
<gene>
    <name evidence="6" type="ORF">BO222_07575</name>
</gene>
<dbReference type="Pfam" id="PF25137">
    <property type="entry name" value="ADH_Fe_C"/>
    <property type="match status" value="1"/>
</dbReference>
<dbReference type="PANTHER" id="PTHR11496:SF102">
    <property type="entry name" value="ALCOHOL DEHYDROGENASE 4"/>
    <property type="match status" value="1"/>
</dbReference>
<evidence type="ECO:0000256" key="2">
    <source>
        <dbReference type="ARBA" id="ARBA00023002"/>
    </source>
</evidence>
<dbReference type="InterPro" id="IPR039697">
    <property type="entry name" value="Alcohol_dehydrogenase_Fe"/>
</dbReference>
<feature type="domain" description="Fe-containing alcohol dehydrogenase-like C-terminal" evidence="5">
    <location>
        <begin position="205"/>
        <end position="396"/>
    </location>
</feature>
<keyword evidence="7" id="KW-1185">Reference proteome</keyword>
<evidence type="ECO:0000313" key="6">
    <source>
        <dbReference type="EMBL" id="OLU38911.1"/>
    </source>
</evidence>
<dbReference type="PROSITE" id="PS00913">
    <property type="entry name" value="ADH_IRON_1"/>
    <property type="match status" value="1"/>
</dbReference>
<dbReference type="OrthoDB" id="9804734at2"/>
<evidence type="ECO:0000259" key="4">
    <source>
        <dbReference type="Pfam" id="PF00465"/>
    </source>
</evidence>
<comment type="caution">
    <text evidence="6">The sequence shown here is derived from an EMBL/GenBank/DDBJ whole genome shotgun (WGS) entry which is preliminary data.</text>
</comment>
<proteinExistence type="inferred from homology"/>
<dbReference type="Pfam" id="PF00465">
    <property type="entry name" value="Fe-ADH"/>
    <property type="match status" value="1"/>
</dbReference>
<dbReference type="InterPro" id="IPR018211">
    <property type="entry name" value="ADH_Fe_CS"/>
</dbReference>
<comment type="similarity">
    <text evidence="1">Belongs to the iron-containing alcohol dehydrogenase family.</text>
</comment>
<dbReference type="RefSeq" id="WP_075819866.1">
    <property type="nucleotide sequence ID" value="NZ_CAJUTZ010000156.1"/>
</dbReference>
<dbReference type="GO" id="GO:0004022">
    <property type="term" value="F:alcohol dehydrogenase (NAD+) activity"/>
    <property type="evidence" value="ECO:0007669"/>
    <property type="project" value="TreeGrafter"/>
</dbReference>
<dbReference type="InterPro" id="IPR001670">
    <property type="entry name" value="ADH_Fe/GldA"/>
</dbReference>
<evidence type="ECO:0000256" key="1">
    <source>
        <dbReference type="ARBA" id="ARBA00007358"/>
    </source>
</evidence>
<evidence type="ECO:0000259" key="5">
    <source>
        <dbReference type="Pfam" id="PF25137"/>
    </source>
</evidence>
<keyword evidence="2" id="KW-0560">Oxidoreductase</keyword>
<organism evidence="6 7">
    <name type="scientific">Ileibacterium valens</name>
    <dbReference type="NCBI Taxonomy" id="1862668"/>
    <lineage>
        <taxon>Bacteria</taxon>
        <taxon>Bacillati</taxon>
        <taxon>Bacillota</taxon>
        <taxon>Erysipelotrichia</taxon>
        <taxon>Erysipelotrichales</taxon>
        <taxon>Erysipelotrichaceae</taxon>
        <taxon>Ileibacterium</taxon>
    </lineage>
</organism>
<protein>
    <submittedName>
        <fullName evidence="6">Uncharacterized protein</fullName>
    </submittedName>
</protein>